<dbReference type="EMBL" id="ML994652">
    <property type="protein sequence ID" value="KAF2181457.1"/>
    <property type="molecule type" value="Genomic_DNA"/>
</dbReference>
<organism evidence="1 2">
    <name type="scientific">Zopfia rhizophila CBS 207.26</name>
    <dbReference type="NCBI Taxonomy" id="1314779"/>
    <lineage>
        <taxon>Eukaryota</taxon>
        <taxon>Fungi</taxon>
        <taxon>Dikarya</taxon>
        <taxon>Ascomycota</taxon>
        <taxon>Pezizomycotina</taxon>
        <taxon>Dothideomycetes</taxon>
        <taxon>Dothideomycetes incertae sedis</taxon>
        <taxon>Zopfiaceae</taxon>
        <taxon>Zopfia</taxon>
    </lineage>
</organism>
<dbReference type="Proteomes" id="UP000800200">
    <property type="component" value="Unassembled WGS sequence"/>
</dbReference>
<dbReference type="AlphaFoldDB" id="A0A6A6DPG4"/>
<keyword evidence="2" id="KW-1185">Reference proteome</keyword>
<feature type="non-terminal residue" evidence="1">
    <location>
        <position position="1"/>
    </location>
</feature>
<accession>A0A6A6DPG4</accession>
<sequence>QVLASSKKKKAYIKTPENREWVLIVEAVSSTGQKLRCLVIFKGQYLQTSWLN</sequence>
<evidence type="ECO:0000313" key="1">
    <source>
        <dbReference type="EMBL" id="KAF2181457.1"/>
    </source>
</evidence>
<evidence type="ECO:0000313" key="2">
    <source>
        <dbReference type="Proteomes" id="UP000800200"/>
    </source>
</evidence>
<proteinExistence type="predicted"/>
<protein>
    <submittedName>
        <fullName evidence="1">Uncharacterized protein</fullName>
    </submittedName>
</protein>
<gene>
    <name evidence="1" type="ORF">K469DRAFT_589234</name>
</gene>
<reference evidence="1" key="1">
    <citation type="journal article" date="2020" name="Stud. Mycol.">
        <title>101 Dothideomycetes genomes: a test case for predicting lifestyles and emergence of pathogens.</title>
        <authorList>
            <person name="Haridas S."/>
            <person name="Albert R."/>
            <person name="Binder M."/>
            <person name="Bloem J."/>
            <person name="Labutti K."/>
            <person name="Salamov A."/>
            <person name="Andreopoulos B."/>
            <person name="Baker S."/>
            <person name="Barry K."/>
            <person name="Bills G."/>
            <person name="Bluhm B."/>
            <person name="Cannon C."/>
            <person name="Castanera R."/>
            <person name="Culley D."/>
            <person name="Daum C."/>
            <person name="Ezra D."/>
            <person name="Gonzalez J."/>
            <person name="Henrissat B."/>
            <person name="Kuo A."/>
            <person name="Liang C."/>
            <person name="Lipzen A."/>
            <person name="Lutzoni F."/>
            <person name="Magnuson J."/>
            <person name="Mondo S."/>
            <person name="Nolan M."/>
            <person name="Ohm R."/>
            <person name="Pangilinan J."/>
            <person name="Park H.-J."/>
            <person name="Ramirez L."/>
            <person name="Alfaro M."/>
            <person name="Sun H."/>
            <person name="Tritt A."/>
            <person name="Yoshinaga Y."/>
            <person name="Zwiers L.-H."/>
            <person name="Turgeon B."/>
            <person name="Goodwin S."/>
            <person name="Spatafora J."/>
            <person name="Crous P."/>
            <person name="Grigoriev I."/>
        </authorList>
    </citation>
    <scope>NUCLEOTIDE SEQUENCE</scope>
    <source>
        <strain evidence="1">CBS 207.26</strain>
    </source>
</reference>
<name>A0A6A6DPG4_9PEZI</name>
<dbReference type="OrthoDB" id="3935526at2759"/>